<accession>A0A1G9CNU6</accession>
<feature type="compositionally biased region" description="Basic and acidic residues" evidence="1">
    <location>
        <begin position="122"/>
        <end position="149"/>
    </location>
</feature>
<dbReference type="AlphaFoldDB" id="A0A1G9CNU6"/>
<dbReference type="Proteomes" id="UP000198662">
    <property type="component" value="Unassembled WGS sequence"/>
</dbReference>
<dbReference type="STRING" id="380244.SAMN05216298_0440"/>
<reference evidence="3" key="1">
    <citation type="submission" date="2016-10" db="EMBL/GenBank/DDBJ databases">
        <authorList>
            <person name="Varghese N."/>
            <person name="Submissions S."/>
        </authorList>
    </citation>
    <scope>NUCLEOTIDE SEQUENCE [LARGE SCALE GENOMIC DNA]</scope>
    <source>
        <strain evidence="3">CGMCC 4.3147</strain>
    </source>
</reference>
<gene>
    <name evidence="2" type="ORF">SAMN05216298_0440</name>
</gene>
<evidence type="ECO:0000256" key="1">
    <source>
        <dbReference type="SAM" id="MobiDB-lite"/>
    </source>
</evidence>
<dbReference type="EMBL" id="FNGF01000001">
    <property type="protein sequence ID" value="SDK53328.1"/>
    <property type="molecule type" value="Genomic_DNA"/>
</dbReference>
<proteinExistence type="predicted"/>
<evidence type="ECO:0008006" key="4">
    <source>
        <dbReference type="Google" id="ProtNLM"/>
    </source>
</evidence>
<protein>
    <recommendedName>
        <fullName evidence="4">Excreted virulence factor EspC, type VII ESX diderm</fullName>
    </recommendedName>
</protein>
<keyword evidence="3" id="KW-1185">Reference proteome</keyword>
<evidence type="ECO:0000313" key="2">
    <source>
        <dbReference type="EMBL" id="SDK53328.1"/>
    </source>
</evidence>
<dbReference type="RefSeq" id="WP_091041985.1">
    <property type="nucleotide sequence ID" value="NZ_FNGF01000001.1"/>
</dbReference>
<organism evidence="2 3">
    <name type="scientific">Glycomyces sambucus</name>
    <dbReference type="NCBI Taxonomy" id="380244"/>
    <lineage>
        <taxon>Bacteria</taxon>
        <taxon>Bacillati</taxon>
        <taxon>Actinomycetota</taxon>
        <taxon>Actinomycetes</taxon>
        <taxon>Glycomycetales</taxon>
        <taxon>Glycomycetaceae</taxon>
        <taxon>Glycomyces</taxon>
    </lineage>
</organism>
<name>A0A1G9CNU6_9ACTN</name>
<sequence>MVNVTPDALEEAGSVHLKSLADEYDELLEGVALATEHRDQAFFSAGKPAAENRSTPAHPSATTSAQQSGALMFAFDEAYDMFYTVAFHTAVNIRAMGDALVAIAADHRVTNGEVEASFQQHEAEVRGGAHPDYTEGERAPLDPEHKDEASEYYENQLSGPR</sequence>
<feature type="region of interest" description="Disordered" evidence="1">
    <location>
        <begin position="122"/>
        <end position="161"/>
    </location>
</feature>
<evidence type="ECO:0000313" key="3">
    <source>
        <dbReference type="Proteomes" id="UP000198662"/>
    </source>
</evidence>